<gene>
    <name evidence="2" type="ORF">M0R45_031902</name>
</gene>
<organism evidence="2 3">
    <name type="scientific">Rubus argutus</name>
    <name type="common">Southern blackberry</name>
    <dbReference type="NCBI Taxonomy" id="59490"/>
    <lineage>
        <taxon>Eukaryota</taxon>
        <taxon>Viridiplantae</taxon>
        <taxon>Streptophyta</taxon>
        <taxon>Embryophyta</taxon>
        <taxon>Tracheophyta</taxon>
        <taxon>Spermatophyta</taxon>
        <taxon>Magnoliopsida</taxon>
        <taxon>eudicotyledons</taxon>
        <taxon>Gunneridae</taxon>
        <taxon>Pentapetalae</taxon>
        <taxon>rosids</taxon>
        <taxon>fabids</taxon>
        <taxon>Rosales</taxon>
        <taxon>Rosaceae</taxon>
        <taxon>Rosoideae</taxon>
        <taxon>Rosoideae incertae sedis</taxon>
        <taxon>Rubus</taxon>
    </lineage>
</organism>
<dbReference type="EMBL" id="JBEDUW010000006">
    <property type="protein sequence ID" value="KAK9923485.1"/>
    <property type="molecule type" value="Genomic_DNA"/>
</dbReference>
<comment type="caution">
    <text evidence="2">The sequence shown here is derived from an EMBL/GenBank/DDBJ whole genome shotgun (WGS) entry which is preliminary data.</text>
</comment>
<evidence type="ECO:0000256" key="1">
    <source>
        <dbReference type="SAM" id="MobiDB-lite"/>
    </source>
</evidence>
<protein>
    <submittedName>
        <fullName evidence="2">Uncharacterized protein</fullName>
    </submittedName>
</protein>
<dbReference type="AlphaFoldDB" id="A0AAW1WHK9"/>
<feature type="region of interest" description="Disordered" evidence="1">
    <location>
        <begin position="1"/>
        <end position="39"/>
    </location>
</feature>
<keyword evidence="3" id="KW-1185">Reference proteome</keyword>
<proteinExistence type="predicted"/>
<accession>A0AAW1WHK9</accession>
<reference evidence="2 3" key="1">
    <citation type="journal article" date="2023" name="G3 (Bethesda)">
        <title>A chromosome-length genome assembly and annotation of blackberry (Rubus argutus, cv. 'Hillquist').</title>
        <authorList>
            <person name="Bruna T."/>
            <person name="Aryal R."/>
            <person name="Dudchenko O."/>
            <person name="Sargent D.J."/>
            <person name="Mead D."/>
            <person name="Buti M."/>
            <person name="Cavallini A."/>
            <person name="Hytonen T."/>
            <person name="Andres J."/>
            <person name="Pham M."/>
            <person name="Weisz D."/>
            <person name="Mascagni F."/>
            <person name="Usai G."/>
            <person name="Natali L."/>
            <person name="Bassil N."/>
            <person name="Fernandez G.E."/>
            <person name="Lomsadze A."/>
            <person name="Armour M."/>
            <person name="Olukolu B."/>
            <person name="Poorten T."/>
            <person name="Britton C."/>
            <person name="Davik J."/>
            <person name="Ashrafi H."/>
            <person name="Aiden E.L."/>
            <person name="Borodovsky M."/>
            <person name="Worthington M."/>
        </authorList>
    </citation>
    <scope>NUCLEOTIDE SEQUENCE [LARGE SCALE GENOMIC DNA]</scope>
    <source>
        <strain evidence="2">PI 553951</strain>
    </source>
</reference>
<evidence type="ECO:0000313" key="3">
    <source>
        <dbReference type="Proteomes" id="UP001457282"/>
    </source>
</evidence>
<feature type="compositionally biased region" description="Polar residues" evidence="1">
    <location>
        <begin position="1"/>
        <end position="12"/>
    </location>
</feature>
<dbReference type="Proteomes" id="UP001457282">
    <property type="component" value="Unassembled WGS sequence"/>
</dbReference>
<evidence type="ECO:0000313" key="2">
    <source>
        <dbReference type="EMBL" id="KAK9923485.1"/>
    </source>
</evidence>
<name>A0AAW1WHK9_RUBAR</name>
<sequence>MSMRGSTGTNVGTMIIAEDKTVRPPSRHPARNEHTPYSMRMMYGLSKGRNDEDSVKRQAQFPKLPSSMMMFLRQHSPVGHHLHFANIIKVMQAKD</sequence>